<dbReference type="Proteomes" id="UP000824469">
    <property type="component" value="Unassembled WGS sequence"/>
</dbReference>
<evidence type="ECO:0000256" key="2">
    <source>
        <dbReference type="ARBA" id="ARBA00023242"/>
    </source>
</evidence>
<dbReference type="Pfam" id="PF20168">
    <property type="entry name" value="PDS5"/>
    <property type="match status" value="1"/>
</dbReference>
<keyword evidence="4" id="KW-1185">Reference proteome</keyword>
<dbReference type="InterPro" id="IPR039776">
    <property type="entry name" value="Pds5"/>
</dbReference>
<reference evidence="3 4" key="1">
    <citation type="journal article" date="2021" name="Nat. Plants">
        <title>The Taxus genome provides insights into paclitaxel biosynthesis.</title>
        <authorList>
            <person name="Xiong X."/>
            <person name="Gou J."/>
            <person name="Liao Q."/>
            <person name="Li Y."/>
            <person name="Zhou Q."/>
            <person name="Bi G."/>
            <person name="Li C."/>
            <person name="Du R."/>
            <person name="Wang X."/>
            <person name="Sun T."/>
            <person name="Guo L."/>
            <person name="Liang H."/>
            <person name="Lu P."/>
            <person name="Wu Y."/>
            <person name="Zhang Z."/>
            <person name="Ro D.K."/>
            <person name="Shang Y."/>
            <person name="Huang S."/>
            <person name="Yan J."/>
        </authorList>
    </citation>
    <scope>NUCLEOTIDE SEQUENCE [LARGE SCALE GENOMIC DNA]</scope>
    <source>
        <strain evidence="3">Ta-2019</strain>
    </source>
</reference>
<dbReference type="EMBL" id="JAHRHJ020000008">
    <property type="protein sequence ID" value="KAH9305604.1"/>
    <property type="molecule type" value="Genomic_DNA"/>
</dbReference>
<dbReference type="AlphaFoldDB" id="A0AA38FK42"/>
<dbReference type="GO" id="GO:0007064">
    <property type="term" value="P:mitotic sister chromatid cohesion"/>
    <property type="evidence" value="ECO:0007669"/>
    <property type="project" value="InterPro"/>
</dbReference>
<dbReference type="PANTHER" id="PTHR12663:SF0">
    <property type="entry name" value="PRECOCIOUS DISSOCIATION OF SISTERS 5, ISOFORM A"/>
    <property type="match status" value="1"/>
</dbReference>
<protein>
    <submittedName>
        <fullName evidence="3">Uncharacterized protein</fullName>
    </submittedName>
</protein>
<comment type="caution">
    <text evidence="3">The sequence shown here is derived from an EMBL/GenBank/DDBJ whole genome shotgun (WGS) entry which is preliminary data.</text>
</comment>
<organism evidence="3 4">
    <name type="scientific">Taxus chinensis</name>
    <name type="common">Chinese yew</name>
    <name type="synonym">Taxus wallichiana var. chinensis</name>
    <dbReference type="NCBI Taxonomy" id="29808"/>
    <lineage>
        <taxon>Eukaryota</taxon>
        <taxon>Viridiplantae</taxon>
        <taxon>Streptophyta</taxon>
        <taxon>Embryophyta</taxon>
        <taxon>Tracheophyta</taxon>
        <taxon>Spermatophyta</taxon>
        <taxon>Pinopsida</taxon>
        <taxon>Pinidae</taxon>
        <taxon>Conifers II</taxon>
        <taxon>Cupressales</taxon>
        <taxon>Taxaceae</taxon>
        <taxon>Taxus</taxon>
    </lineage>
</organism>
<dbReference type="PANTHER" id="PTHR12663">
    <property type="entry name" value="ANDROGEN INDUCED INHIBITOR OF PROLIFERATION AS3 / PDS5-RELATED"/>
    <property type="match status" value="1"/>
</dbReference>
<name>A0AA38FK42_TAXCH</name>
<dbReference type="GO" id="GO:0006281">
    <property type="term" value="P:DNA repair"/>
    <property type="evidence" value="ECO:0007669"/>
    <property type="project" value="TreeGrafter"/>
</dbReference>
<feature type="non-terminal residue" evidence="3">
    <location>
        <position position="141"/>
    </location>
</feature>
<evidence type="ECO:0000313" key="3">
    <source>
        <dbReference type="EMBL" id="KAH9305604.1"/>
    </source>
</evidence>
<accession>A0AA38FK42</accession>
<evidence type="ECO:0000256" key="1">
    <source>
        <dbReference type="ARBA" id="ARBA00004123"/>
    </source>
</evidence>
<sequence length="141" mass="16171">PYSDNIMRKVFHVVVGSFQGLNQIESSSFAKRVTILENVAKVRSCALMLDLECDGFILRMFEQFLDTMHEGYGEKVISSIQEIMSLVINESDVISEPLLSILLTRLRTDKEKFLVAHGLFKRVVENCEEKLRPHLVEAHME</sequence>
<feature type="non-terminal residue" evidence="3">
    <location>
        <position position="1"/>
    </location>
</feature>
<dbReference type="GO" id="GO:0000785">
    <property type="term" value="C:chromatin"/>
    <property type="evidence" value="ECO:0007669"/>
    <property type="project" value="TreeGrafter"/>
</dbReference>
<dbReference type="OMA" id="VRSCALM"/>
<evidence type="ECO:0000313" key="4">
    <source>
        <dbReference type="Proteomes" id="UP000824469"/>
    </source>
</evidence>
<comment type="subcellular location">
    <subcellularLocation>
        <location evidence="1">Nucleus</location>
    </subcellularLocation>
</comment>
<proteinExistence type="predicted"/>
<dbReference type="GO" id="GO:0005634">
    <property type="term" value="C:nucleus"/>
    <property type="evidence" value="ECO:0007669"/>
    <property type="project" value="UniProtKB-SubCell"/>
</dbReference>
<keyword evidence="2" id="KW-0539">Nucleus</keyword>
<gene>
    <name evidence="3" type="ORF">KI387_010008</name>
</gene>